<proteinExistence type="inferred from homology"/>
<name>A0A414SL95_9FIRM</name>
<gene>
    <name evidence="5" type="primary">ssb</name>
    <name evidence="5" type="ORF">DW272_03775</name>
</gene>
<dbReference type="CDD" id="cd04496">
    <property type="entry name" value="SSB_OBF"/>
    <property type="match status" value="1"/>
</dbReference>
<dbReference type="InterPro" id="IPR011344">
    <property type="entry name" value="ssDNA-bd"/>
</dbReference>
<dbReference type="InterPro" id="IPR000424">
    <property type="entry name" value="Primosome_PriB/ssb"/>
</dbReference>
<evidence type="ECO:0000256" key="1">
    <source>
        <dbReference type="ARBA" id="ARBA00023125"/>
    </source>
</evidence>
<dbReference type="GO" id="GO:0009295">
    <property type="term" value="C:nucleoid"/>
    <property type="evidence" value="ECO:0007669"/>
    <property type="project" value="TreeGrafter"/>
</dbReference>
<dbReference type="SUPFAM" id="SSF50249">
    <property type="entry name" value="Nucleic acid-binding proteins"/>
    <property type="match status" value="1"/>
</dbReference>
<dbReference type="HAMAP" id="MF_00984">
    <property type="entry name" value="SSB"/>
    <property type="match status" value="1"/>
</dbReference>
<dbReference type="Gene3D" id="2.40.50.140">
    <property type="entry name" value="Nucleic acid-binding proteins"/>
    <property type="match status" value="1"/>
</dbReference>
<comment type="caution">
    <text evidence="5">The sequence shown here is derived from an EMBL/GenBank/DDBJ whole genome shotgun (WGS) entry which is preliminary data.</text>
</comment>
<dbReference type="PANTHER" id="PTHR10302:SF27">
    <property type="entry name" value="SINGLE-STRANDED DNA-BINDING PROTEIN"/>
    <property type="match status" value="1"/>
</dbReference>
<dbReference type="NCBIfam" id="TIGR00621">
    <property type="entry name" value="ssb"/>
    <property type="match status" value="1"/>
</dbReference>
<dbReference type="EMBL" id="QRHZ01000001">
    <property type="protein sequence ID" value="RHG20331.1"/>
    <property type="molecule type" value="Genomic_DNA"/>
</dbReference>
<dbReference type="GO" id="GO:0006260">
    <property type="term" value="P:DNA replication"/>
    <property type="evidence" value="ECO:0007669"/>
    <property type="project" value="InterPro"/>
</dbReference>
<comment type="subunit">
    <text evidence="2">Homotetramer.</text>
</comment>
<evidence type="ECO:0000256" key="4">
    <source>
        <dbReference type="SAM" id="MobiDB-lite"/>
    </source>
</evidence>
<feature type="compositionally biased region" description="Basic and acidic residues" evidence="4">
    <location>
        <begin position="220"/>
        <end position="230"/>
    </location>
</feature>
<organism evidence="5 6">
    <name type="scientific">Blautia obeum</name>
    <dbReference type="NCBI Taxonomy" id="40520"/>
    <lineage>
        <taxon>Bacteria</taxon>
        <taxon>Bacillati</taxon>
        <taxon>Bacillota</taxon>
        <taxon>Clostridia</taxon>
        <taxon>Lachnospirales</taxon>
        <taxon>Lachnospiraceae</taxon>
        <taxon>Blautia</taxon>
    </lineage>
</organism>
<comment type="caution">
    <text evidence="2">Lacks conserved residue(s) required for the propagation of feature annotation.</text>
</comment>
<evidence type="ECO:0000256" key="2">
    <source>
        <dbReference type="HAMAP-Rule" id="MF_00984"/>
    </source>
</evidence>
<evidence type="ECO:0000256" key="3">
    <source>
        <dbReference type="RuleBase" id="RU000524"/>
    </source>
</evidence>
<evidence type="ECO:0000313" key="6">
    <source>
        <dbReference type="Proteomes" id="UP000284220"/>
    </source>
</evidence>
<feature type="region of interest" description="Disordered" evidence="4">
    <location>
        <begin position="129"/>
        <end position="239"/>
    </location>
</feature>
<feature type="compositionally biased region" description="Basic and acidic residues" evidence="4">
    <location>
        <begin position="166"/>
        <end position="187"/>
    </location>
</feature>
<reference evidence="5 6" key="1">
    <citation type="submission" date="2018-08" db="EMBL/GenBank/DDBJ databases">
        <title>A genome reference for cultivated species of the human gut microbiota.</title>
        <authorList>
            <person name="Zou Y."/>
            <person name="Xue W."/>
            <person name="Luo G."/>
        </authorList>
    </citation>
    <scope>NUCLEOTIDE SEQUENCE [LARGE SCALE GENOMIC DNA]</scope>
    <source>
        <strain evidence="5 6">AM22-9LB</strain>
    </source>
</reference>
<sequence>MYAGTSGMKLENFIKLWRTIMNKSIMMGRVVNEPDLRYTQTENGELAIANFRLAVNRKFVRRGDPEADFFSCTAFGRKAEFAEKYLFKGIKILVEGRMQNDNYKNRAGENVYGMRLMIEEISFAESKKALESGNDELEEPERETRASSNRNRSDRAENQRSASRSTRSERAAEMDDRDYDREREGGRYRSNTRTDASDDRRRSNSGGTRSRGTSARSRGRSQDIDDRYMETDDEKLDFD</sequence>
<dbReference type="Pfam" id="PF00436">
    <property type="entry name" value="SSB"/>
    <property type="match status" value="1"/>
</dbReference>
<dbReference type="PANTHER" id="PTHR10302">
    <property type="entry name" value="SINGLE-STRANDED DNA-BINDING PROTEIN"/>
    <property type="match status" value="1"/>
</dbReference>
<evidence type="ECO:0000313" key="5">
    <source>
        <dbReference type="EMBL" id="RHG20331.1"/>
    </source>
</evidence>
<keyword evidence="1 2" id="KW-0238">DNA-binding</keyword>
<dbReference type="InterPro" id="IPR012340">
    <property type="entry name" value="NA-bd_OB-fold"/>
</dbReference>
<dbReference type="PROSITE" id="PS50935">
    <property type="entry name" value="SSB"/>
    <property type="match status" value="1"/>
</dbReference>
<feature type="compositionally biased region" description="Low complexity" evidence="4">
    <location>
        <begin position="204"/>
        <end position="216"/>
    </location>
</feature>
<dbReference type="GO" id="GO:0003697">
    <property type="term" value="F:single-stranded DNA binding"/>
    <property type="evidence" value="ECO:0007669"/>
    <property type="project" value="UniProtKB-UniRule"/>
</dbReference>
<dbReference type="Proteomes" id="UP000284220">
    <property type="component" value="Unassembled WGS sequence"/>
</dbReference>
<protein>
    <recommendedName>
        <fullName evidence="2 3">Single-stranded DNA-binding protein</fullName>
        <shortName evidence="2">SSB</shortName>
    </recommendedName>
</protein>
<dbReference type="AlphaFoldDB" id="A0A414SL95"/>
<accession>A0A414SL95</accession>